<dbReference type="Proteomes" id="UP000585474">
    <property type="component" value="Unassembled WGS sequence"/>
</dbReference>
<sequence>MASSLPAKTFLGVPSSDLGSLHGSDLRKFSSQKLQLSNCRSHPKKLG</sequence>
<dbReference type="EMBL" id="BJWL01000018">
    <property type="protein sequence ID" value="GFZ05837.1"/>
    <property type="molecule type" value="Genomic_DNA"/>
</dbReference>
<comment type="caution">
    <text evidence="1">The sequence shown here is derived from an EMBL/GenBank/DDBJ whole genome shotgun (WGS) entry which is preliminary data.</text>
</comment>
<keyword evidence="2" id="KW-1185">Reference proteome</keyword>
<accession>A0A7J0G4Y9</accession>
<proteinExistence type="predicted"/>
<dbReference type="AlphaFoldDB" id="A0A7J0G4Y9"/>
<protein>
    <submittedName>
        <fullName evidence="1">Uncharacterized protein</fullName>
    </submittedName>
</protein>
<name>A0A7J0G4Y9_9ERIC</name>
<evidence type="ECO:0000313" key="1">
    <source>
        <dbReference type="EMBL" id="GFZ05837.1"/>
    </source>
</evidence>
<reference evidence="1 2" key="1">
    <citation type="submission" date="2019-07" db="EMBL/GenBank/DDBJ databases">
        <title>De Novo Assembly of kiwifruit Actinidia rufa.</title>
        <authorList>
            <person name="Sugita-Konishi S."/>
            <person name="Sato K."/>
            <person name="Mori E."/>
            <person name="Abe Y."/>
            <person name="Kisaki G."/>
            <person name="Hamano K."/>
            <person name="Suezawa K."/>
            <person name="Otani M."/>
            <person name="Fukuda T."/>
            <person name="Manabe T."/>
            <person name="Gomi K."/>
            <person name="Tabuchi M."/>
            <person name="Akimitsu K."/>
            <person name="Kataoka I."/>
        </authorList>
    </citation>
    <scope>NUCLEOTIDE SEQUENCE [LARGE SCALE GENOMIC DNA]</scope>
    <source>
        <strain evidence="2">cv. Fuchu</strain>
    </source>
</reference>
<evidence type="ECO:0000313" key="2">
    <source>
        <dbReference type="Proteomes" id="UP000585474"/>
    </source>
</evidence>
<organism evidence="1 2">
    <name type="scientific">Actinidia rufa</name>
    <dbReference type="NCBI Taxonomy" id="165716"/>
    <lineage>
        <taxon>Eukaryota</taxon>
        <taxon>Viridiplantae</taxon>
        <taxon>Streptophyta</taxon>
        <taxon>Embryophyta</taxon>
        <taxon>Tracheophyta</taxon>
        <taxon>Spermatophyta</taxon>
        <taxon>Magnoliopsida</taxon>
        <taxon>eudicotyledons</taxon>
        <taxon>Gunneridae</taxon>
        <taxon>Pentapetalae</taxon>
        <taxon>asterids</taxon>
        <taxon>Ericales</taxon>
        <taxon>Actinidiaceae</taxon>
        <taxon>Actinidia</taxon>
    </lineage>
</organism>
<gene>
    <name evidence="1" type="ORF">Acr_18g0000070</name>
</gene>